<dbReference type="AlphaFoldDB" id="A0AAQ3SEI7"/>
<dbReference type="Pfam" id="PF19279">
    <property type="entry name" value="YegS_C"/>
    <property type="match status" value="1"/>
</dbReference>
<dbReference type="SMART" id="SM00046">
    <property type="entry name" value="DAGKc"/>
    <property type="match status" value="1"/>
</dbReference>
<evidence type="ECO:0000259" key="5">
    <source>
        <dbReference type="PROSITE" id="PS50146"/>
    </source>
</evidence>
<accession>A0AAQ3SEI7</accession>
<evidence type="ECO:0000313" key="7">
    <source>
        <dbReference type="Proteomes" id="UP001374535"/>
    </source>
</evidence>
<organism evidence="6 7">
    <name type="scientific">Vigna mungo</name>
    <name type="common">Black gram</name>
    <name type="synonym">Phaseolus mungo</name>
    <dbReference type="NCBI Taxonomy" id="3915"/>
    <lineage>
        <taxon>Eukaryota</taxon>
        <taxon>Viridiplantae</taxon>
        <taxon>Streptophyta</taxon>
        <taxon>Embryophyta</taxon>
        <taxon>Tracheophyta</taxon>
        <taxon>Spermatophyta</taxon>
        <taxon>Magnoliopsida</taxon>
        <taxon>eudicotyledons</taxon>
        <taxon>Gunneridae</taxon>
        <taxon>Pentapetalae</taxon>
        <taxon>rosids</taxon>
        <taxon>fabids</taxon>
        <taxon>Fabales</taxon>
        <taxon>Fabaceae</taxon>
        <taxon>Papilionoideae</taxon>
        <taxon>50 kb inversion clade</taxon>
        <taxon>NPAAA clade</taxon>
        <taxon>indigoferoid/millettioid clade</taxon>
        <taxon>Phaseoleae</taxon>
        <taxon>Vigna</taxon>
    </lineage>
</organism>
<keyword evidence="7" id="KW-1185">Reference proteome</keyword>
<dbReference type="PROSITE" id="PS50146">
    <property type="entry name" value="DAGK"/>
    <property type="match status" value="1"/>
</dbReference>
<evidence type="ECO:0000313" key="6">
    <source>
        <dbReference type="EMBL" id="WVZ25204.1"/>
    </source>
</evidence>
<sequence>MDRTAAIISDQVNVDGTVTQLSLLADGKLWWPDGGKRNLTIEKEVIGFATDGLNIRLKTVVEGGDGCCSCGSRGKVVRNDVVFRPSSEESHRLWCRKLKEFIDSLGRPKRLFVFVNPFGGRKSAANIFRDHVKPLLEDAQVHLTVQVVQSLDFSKYDGIVCVSGDGILVEFVPSATIMIVILAVVNGLLQREDWDTAIKIPLGVVPAGTGNGMAKSLLDSVGDPCTITNAVLAIIRGHKRSLDVTTITQGETRFFSVLMLAWGNYKLPYHILDFEKEVVVAMLFDVTFDNFISGLVADIDIESEKIICVPSSDPHFSAIPALTRIFHLRHYEGCLYFVPAPGFEAYGETISYPGSSASKRIISDQMDGEPGKLKRLGYQGPEIDLENLSWRVLNGPFISVWLHNVPWGAENTKAAPNAEFSDGYLDLIIMKNCPKLPLLSLMSEMNNGGHVKSPHVMYLKVKVLFLEPGPRLGDQEKEGIIDADGEVLARGKGSYQREQKALMAYDKLQITVDQEFWKKIDVYTKPYLTLSFVCFRTSSVTKMESQDERRYPLLFSSLLAWKSQDQNNFFRNERERRRKIKNKRGGQRCTIAIKCVLRGI</sequence>
<feature type="domain" description="DAGKc" evidence="5">
    <location>
        <begin position="106"/>
        <end position="251"/>
    </location>
</feature>
<dbReference type="GO" id="GO:0016020">
    <property type="term" value="C:membrane"/>
    <property type="evidence" value="ECO:0007669"/>
    <property type="project" value="TreeGrafter"/>
</dbReference>
<evidence type="ECO:0000256" key="3">
    <source>
        <dbReference type="ARBA" id="ARBA00022777"/>
    </source>
</evidence>
<proteinExistence type="predicted"/>
<reference evidence="6 7" key="1">
    <citation type="journal article" date="2023" name="Life. Sci Alliance">
        <title>Evolutionary insights into 3D genome organization and epigenetic landscape of Vigna mungo.</title>
        <authorList>
            <person name="Junaid A."/>
            <person name="Singh B."/>
            <person name="Bhatia S."/>
        </authorList>
    </citation>
    <scope>NUCLEOTIDE SEQUENCE [LARGE SCALE GENOMIC DNA]</scope>
    <source>
        <strain evidence="6">Urdbean</strain>
    </source>
</reference>
<dbReference type="Pfam" id="PF00781">
    <property type="entry name" value="DAGK_cat"/>
    <property type="match status" value="1"/>
</dbReference>
<evidence type="ECO:0000256" key="2">
    <source>
        <dbReference type="ARBA" id="ARBA00022741"/>
    </source>
</evidence>
<dbReference type="InterPro" id="IPR045540">
    <property type="entry name" value="YegS/DAGK_C"/>
</dbReference>
<dbReference type="PANTHER" id="PTHR12358">
    <property type="entry name" value="SPHINGOSINE KINASE"/>
    <property type="match status" value="1"/>
</dbReference>
<dbReference type="InterPro" id="IPR050187">
    <property type="entry name" value="Lipid_Phosphate_FormReg"/>
</dbReference>
<dbReference type="GO" id="GO:0001727">
    <property type="term" value="F:lipid kinase activity"/>
    <property type="evidence" value="ECO:0007669"/>
    <property type="project" value="TreeGrafter"/>
</dbReference>
<keyword evidence="2" id="KW-0547">Nucleotide-binding</keyword>
<dbReference type="InterPro" id="IPR017438">
    <property type="entry name" value="ATP-NAD_kinase_N"/>
</dbReference>
<dbReference type="EMBL" id="CP144700">
    <property type="protein sequence ID" value="WVZ25204.1"/>
    <property type="molecule type" value="Genomic_DNA"/>
</dbReference>
<keyword evidence="3" id="KW-0418">Kinase</keyword>
<dbReference type="Gene3D" id="3.40.50.10330">
    <property type="entry name" value="Probable inorganic polyphosphate/atp-NAD kinase, domain 1"/>
    <property type="match status" value="1"/>
</dbReference>
<dbReference type="Gene3D" id="2.60.200.40">
    <property type="match status" value="1"/>
</dbReference>
<dbReference type="PANTHER" id="PTHR12358:SF31">
    <property type="entry name" value="ACYLGLYCEROL KINASE, MITOCHONDRIAL"/>
    <property type="match status" value="1"/>
</dbReference>
<keyword evidence="4" id="KW-0067">ATP-binding</keyword>
<dbReference type="InterPro" id="IPR016064">
    <property type="entry name" value="NAD/diacylglycerol_kinase_sf"/>
</dbReference>
<dbReference type="Proteomes" id="UP001374535">
    <property type="component" value="Chromosome 1"/>
</dbReference>
<keyword evidence="1" id="KW-0808">Transferase</keyword>
<dbReference type="GO" id="GO:0005524">
    <property type="term" value="F:ATP binding"/>
    <property type="evidence" value="ECO:0007669"/>
    <property type="project" value="UniProtKB-KW"/>
</dbReference>
<dbReference type="GO" id="GO:0046512">
    <property type="term" value="P:sphingosine biosynthetic process"/>
    <property type="evidence" value="ECO:0007669"/>
    <property type="project" value="TreeGrafter"/>
</dbReference>
<evidence type="ECO:0000256" key="4">
    <source>
        <dbReference type="ARBA" id="ARBA00022840"/>
    </source>
</evidence>
<dbReference type="InterPro" id="IPR001206">
    <property type="entry name" value="Diacylglycerol_kinase_cat_dom"/>
</dbReference>
<dbReference type="SUPFAM" id="SSF111331">
    <property type="entry name" value="NAD kinase/diacylglycerol kinase-like"/>
    <property type="match status" value="1"/>
</dbReference>
<evidence type="ECO:0000256" key="1">
    <source>
        <dbReference type="ARBA" id="ARBA00022679"/>
    </source>
</evidence>
<name>A0AAQ3SEI7_VIGMU</name>
<protein>
    <recommendedName>
        <fullName evidence="5">DAGKc domain-containing protein</fullName>
    </recommendedName>
</protein>
<dbReference type="GO" id="GO:0005737">
    <property type="term" value="C:cytoplasm"/>
    <property type="evidence" value="ECO:0007669"/>
    <property type="project" value="TreeGrafter"/>
</dbReference>
<gene>
    <name evidence="6" type="ORF">V8G54_003748</name>
</gene>